<dbReference type="Proteomes" id="UP000199695">
    <property type="component" value="Unassembled WGS sequence"/>
</dbReference>
<dbReference type="OrthoDB" id="2374151at2"/>
<feature type="transmembrane region" description="Helical" evidence="6">
    <location>
        <begin position="6"/>
        <end position="24"/>
    </location>
</feature>
<feature type="transmembrane region" description="Helical" evidence="6">
    <location>
        <begin position="122"/>
        <end position="145"/>
    </location>
</feature>
<dbReference type="RefSeq" id="WP_089967868.1">
    <property type="nucleotide sequence ID" value="NZ_FOCQ01000007.1"/>
</dbReference>
<keyword evidence="3 6" id="KW-1133">Transmembrane helix</keyword>
<feature type="transmembrane region" description="Helical" evidence="6">
    <location>
        <begin position="215"/>
        <end position="232"/>
    </location>
</feature>
<dbReference type="PANTHER" id="PTHR11040">
    <property type="entry name" value="ZINC/IRON TRANSPORTER"/>
    <property type="match status" value="1"/>
</dbReference>
<evidence type="ECO:0000256" key="6">
    <source>
        <dbReference type="SAM" id="Phobius"/>
    </source>
</evidence>
<dbReference type="GO" id="GO:0005385">
    <property type="term" value="F:zinc ion transmembrane transporter activity"/>
    <property type="evidence" value="ECO:0007669"/>
    <property type="project" value="TreeGrafter"/>
</dbReference>
<evidence type="ECO:0000313" key="7">
    <source>
        <dbReference type="EMBL" id="SEN21456.1"/>
    </source>
</evidence>
<feature type="transmembrane region" description="Helical" evidence="6">
    <location>
        <begin position="183"/>
        <end position="203"/>
    </location>
</feature>
<evidence type="ECO:0000256" key="5">
    <source>
        <dbReference type="SAM" id="MobiDB-lite"/>
    </source>
</evidence>
<proteinExistence type="predicted"/>
<feature type="region of interest" description="Disordered" evidence="5">
    <location>
        <begin position="243"/>
        <end position="268"/>
    </location>
</feature>
<feature type="transmembrane region" description="Helical" evidence="6">
    <location>
        <begin position="157"/>
        <end position="177"/>
    </location>
</feature>
<evidence type="ECO:0000313" key="8">
    <source>
        <dbReference type="Proteomes" id="UP000199695"/>
    </source>
</evidence>
<organism evidence="7 8">
    <name type="scientific">Lihuaxuella thermophila</name>
    <dbReference type="NCBI Taxonomy" id="1173111"/>
    <lineage>
        <taxon>Bacteria</taxon>
        <taxon>Bacillati</taxon>
        <taxon>Bacillota</taxon>
        <taxon>Bacilli</taxon>
        <taxon>Bacillales</taxon>
        <taxon>Thermoactinomycetaceae</taxon>
        <taxon>Lihuaxuella</taxon>
    </lineage>
</organism>
<protein>
    <submittedName>
        <fullName evidence="7">Zinc transporter ZupT</fullName>
    </submittedName>
</protein>
<evidence type="ECO:0000256" key="2">
    <source>
        <dbReference type="ARBA" id="ARBA00022692"/>
    </source>
</evidence>
<dbReference type="InterPro" id="IPR003689">
    <property type="entry name" value="ZIP"/>
</dbReference>
<reference evidence="7 8" key="1">
    <citation type="submission" date="2016-10" db="EMBL/GenBank/DDBJ databases">
        <authorList>
            <person name="de Groot N.N."/>
        </authorList>
    </citation>
    <scope>NUCLEOTIDE SEQUENCE [LARGE SCALE GENOMIC DNA]</scope>
    <source>
        <strain evidence="7 8">DSM 46701</strain>
    </source>
</reference>
<dbReference type="GO" id="GO:0016020">
    <property type="term" value="C:membrane"/>
    <property type="evidence" value="ECO:0007669"/>
    <property type="project" value="UniProtKB-SubCell"/>
</dbReference>
<keyword evidence="8" id="KW-1185">Reference proteome</keyword>
<comment type="subcellular location">
    <subcellularLocation>
        <location evidence="1">Membrane</location>
        <topology evidence="1">Multi-pass membrane protein</topology>
    </subcellularLocation>
</comment>
<feature type="transmembrane region" description="Helical" evidence="6">
    <location>
        <begin position="36"/>
        <end position="57"/>
    </location>
</feature>
<dbReference type="Pfam" id="PF02535">
    <property type="entry name" value="Zip"/>
    <property type="match status" value="1"/>
</dbReference>
<dbReference type="AlphaFoldDB" id="A0A1H8EPY2"/>
<sequence length="375" mass="40859">MTNALGWTLLAALGYVVGGCVVWFKKDWSARSLSLLVSVSTGLLLSVAVGGMIPHALSENPAQAPWILVGMLTAFGFQRWHTHRKKTDEKKVVIWSACSGMGIHSFFEGMAMGAGFHAGPQFGFSVLLAILLHKIPEGLAISTLAMSGFQERKKATASVLILALATILGTGTAVWIAKLSWMHAEWSAIALLFSAGVLLYIAGTELWPVVNRAKYPGSAFCLLLTVFFYYLLGWTGSLLSPGDHHSGQTAQNHSSHTDGHHHASVPVEIPEGTPVPAVRLHVSKDSESGWNLHVQTEHFRFAPEAVNQPGRMGDGHAHLFVDGKKWARLYGPWYHLGKLPPGTHQIRVQLNSNQHAPLVYKGKTIEDSVMIEEEK</sequence>
<evidence type="ECO:0000256" key="1">
    <source>
        <dbReference type="ARBA" id="ARBA00004141"/>
    </source>
</evidence>
<keyword evidence="4 6" id="KW-0472">Membrane</keyword>
<dbReference type="STRING" id="1173111.SAMN05444955_107106"/>
<dbReference type="PANTHER" id="PTHR11040:SF44">
    <property type="entry name" value="PROTEIN ZNTC-RELATED"/>
    <property type="match status" value="1"/>
</dbReference>
<keyword evidence="2 6" id="KW-0812">Transmembrane</keyword>
<feature type="transmembrane region" description="Helical" evidence="6">
    <location>
        <begin position="63"/>
        <end position="80"/>
    </location>
</feature>
<evidence type="ECO:0000256" key="3">
    <source>
        <dbReference type="ARBA" id="ARBA00022989"/>
    </source>
</evidence>
<dbReference type="EMBL" id="FOCQ01000007">
    <property type="protein sequence ID" value="SEN21456.1"/>
    <property type="molecule type" value="Genomic_DNA"/>
</dbReference>
<gene>
    <name evidence="7" type="ORF">SAMN05444955_107106</name>
</gene>
<accession>A0A1H8EPY2</accession>
<evidence type="ECO:0000256" key="4">
    <source>
        <dbReference type="ARBA" id="ARBA00023136"/>
    </source>
</evidence>
<feature type="transmembrane region" description="Helical" evidence="6">
    <location>
        <begin position="92"/>
        <end position="116"/>
    </location>
</feature>
<name>A0A1H8EPY2_9BACL</name>